<evidence type="ECO:0000313" key="3">
    <source>
        <dbReference type="Proteomes" id="UP000179686"/>
    </source>
</evidence>
<dbReference type="AlphaFoldDB" id="A0A1F6VQU2"/>
<dbReference type="EMBL" id="MFUC01000015">
    <property type="protein sequence ID" value="OGI71942.1"/>
    <property type="molecule type" value="Genomic_DNA"/>
</dbReference>
<keyword evidence="1" id="KW-0472">Membrane</keyword>
<dbReference type="STRING" id="1801752.A3J61_01755"/>
<protein>
    <recommendedName>
        <fullName evidence="4">DUF5673 domain-containing protein</fullName>
    </recommendedName>
</protein>
<feature type="transmembrane region" description="Helical" evidence="1">
    <location>
        <begin position="44"/>
        <end position="61"/>
    </location>
</feature>
<accession>A0A1F6VQU2</accession>
<name>A0A1F6VQU2_9BACT</name>
<keyword evidence="1" id="KW-0812">Transmembrane</keyword>
<organism evidence="2 3">
    <name type="scientific">Candidatus Nomurabacteria bacterium RIFCSPHIGHO2_02_FULL_38_15</name>
    <dbReference type="NCBI Taxonomy" id="1801752"/>
    <lineage>
        <taxon>Bacteria</taxon>
        <taxon>Candidatus Nomuraibacteriota</taxon>
    </lineage>
</organism>
<comment type="caution">
    <text evidence="2">The sequence shown here is derived from an EMBL/GenBank/DDBJ whole genome shotgun (WGS) entry which is preliminary data.</text>
</comment>
<gene>
    <name evidence="2" type="ORF">A3J61_01755</name>
</gene>
<evidence type="ECO:0008006" key="4">
    <source>
        <dbReference type="Google" id="ProtNLM"/>
    </source>
</evidence>
<feature type="transmembrane region" description="Helical" evidence="1">
    <location>
        <begin position="21"/>
        <end position="38"/>
    </location>
</feature>
<evidence type="ECO:0000256" key="1">
    <source>
        <dbReference type="SAM" id="Phobius"/>
    </source>
</evidence>
<dbReference type="Proteomes" id="UP000179686">
    <property type="component" value="Unassembled WGS sequence"/>
</dbReference>
<keyword evidence="1" id="KW-1133">Transmembrane helix</keyword>
<evidence type="ECO:0000313" key="2">
    <source>
        <dbReference type="EMBL" id="OGI71942.1"/>
    </source>
</evidence>
<reference evidence="2 3" key="1">
    <citation type="journal article" date="2016" name="Nat. Commun.">
        <title>Thousands of microbial genomes shed light on interconnected biogeochemical processes in an aquifer system.</title>
        <authorList>
            <person name="Anantharaman K."/>
            <person name="Brown C.T."/>
            <person name="Hug L.A."/>
            <person name="Sharon I."/>
            <person name="Castelle C.J."/>
            <person name="Probst A.J."/>
            <person name="Thomas B.C."/>
            <person name="Singh A."/>
            <person name="Wilkins M.J."/>
            <person name="Karaoz U."/>
            <person name="Brodie E.L."/>
            <person name="Williams K.H."/>
            <person name="Hubbard S.S."/>
            <person name="Banfield J.F."/>
        </authorList>
    </citation>
    <scope>NUCLEOTIDE SEQUENCE [LARGE SCALE GENOMIC DNA]</scope>
</reference>
<sequence>MIEMFSWRAREFENFEKTNDWFWAVGLFALAGAGLAIWRGSVSFGIVILLAGFVMIVFGNVKHPEHSILINEDGLMVDENKFLWKDVLGFAIINDPKDAFNKKVIFETNRPVTPKICLPIDRLVVNPDVLKRFLLQHSTEGDIRESLAKTISERCRF</sequence>
<proteinExistence type="predicted"/>